<dbReference type="PANTHER" id="PTHR23317">
    <property type="entry name" value="DEDICATOR OF CYTOKINESIS DOCK"/>
    <property type="match status" value="1"/>
</dbReference>
<dbReference type="InterPro" id="IPR026791">
    <property type="entry name" value="DOCK"/>
</dbReference>
<reference evidence="2 3" key="1">
    <citation type="journal article" date="2019" name="Philos. Trans. R. Soc. Lond., B, Biol. Sci.">
        <title>Ant behaviour and brain gene expression of defending hosts depend on the ecological success of the intruding social parasite.</title>
        <authorList>
            <person name="Kaur R."/>
            <person name="Stoldt M."/>
            <person name="Jongepier E."/>
            <person name="Feldmeyer B."/>
            <person name="Menzel F."/>
            <person name="Bornberg-Bauer E."/>
            <person name="Foitzik S."/>
        </authorList>
    </citation>
    <scope>NUCLEOTIDE SEQUENCE [LARGE SCALE GENOMIC DNA]</scope>
    <source>
        <tissue evidence="2">Whole body</tissue>
    </source>
</reference>
<comment type="caution">
    <text evidence="2">The sequence shown here is derived from an EMBL/GenBank/DDBJ whole genome shotgun (WGS) entry which is preliminary data.</text>
</comment>
<protein>
    <submittedName>
        <fullName evidence="2">Dedicator of cytokinesis protein 7</fullName>
    </submittedName>
</protein>
<evidence type="ECO:0000313" key="2">
    <source>
        <dbReference type="EMBL" id="TGZ53993.1"/>
    </source>
</evidence>
<organism evidence="2 3">
    <name type="scientific">Temnothorax longispinosus</name>
    <dbReference type="NCBI Taxonomy" id="300112"/>
    <lineage>
        <taxon>Eukaryota</taxon>
        <taxon>Metazoa</taxon>
        <taxon>Ecdysozoa</taxon>
        <taxon>Arthropoda</taxon>
        <taxon>Hexapoda</taxon>
        <taxon>Insecta</taxon>
        <taxon>Pterygota</taxon>
        <taxon>Neoptera</taxon>
        <taxon>Endopterygota</taxon>
        <taxon>Hymenoptera</taxon>
        <taxon>Apocrita</taxon>
        <taxon>Aculeata</taxon>
        <taxon>Formicoidea</taxon>
        <taxon>Formicidae</taxon>
        <taxon>Myrmicinae</taxon>
        <taxon>Temnothorax</taxon>
    </lineage>
</organism>
<proteinExistence type="predicted"/>
<feature type="domain" description="Dedicator of cytokinesis C/D N-terminal" evidence="1">
    <location>
        <begin position="52"/>
        <end position="155"/>
    </location>
</feature>
<evidence type="ECO:0000259" key="1">
    <source>
        <dbReference type="Pfam" id="PF11878"/>
    </source>
</evidence>
<name>A0A4S2KV98_9HYME</name>
<dbReference type="Pfam" id="PF11878">
    <property type="entry name" value="DOCK_C-D_N"/>
    <property type="match status" value="1"/>
</dbReference>
<dbReference type="STRING" id="300112.A0A4S2KV98"/>
<keyword evidence="3" id="KW-1185">Reference proteome</keyword>
<dbReference type="EMBL" id="QBLH01000870">
    <property type="protein sequence ID" value="TGZ53993.1"/>
    <property type="molecule type" value="Genomic_DNA"/>
</dbReference>
<accession>A0A4S2KV98</accession>
<dbReference type="InterPro" id="IPR021816">
    <property type="entry name" value="DOCK_C/D_N"/>
</dbReference>
<dbReference type="GO" id="GO:0005085">
    <property type="term" value="F:guanyl-nucleotide exchange factor activity"/>
    <property type="evidence" value="ECO:0007669"/>
    <property type="project" value="InterPro"/>
</dbReference>
<evidence type="ECO:0000313" key="3">
    <source>
        <dbReference type="Proteomes" id="UP000310200"/>
    </source>
</evidence>
<gene>
    <name evidence="2" type="ORF">DBV15_07641</name>
</gene>
<dbReference type="Proteomes" id="UP000310200">
    <property type="component" value="Unassembled WGS sequence"/>
</dbReference>
<sequence length="199" mass="22993">MSSVQRAFAHKLSKQHAADVRRQIATSTSYSRDLSKSGSSVSGFSSTMSLCEVLEPLDYEEFLGQHQSVLDRDPLKPILDFPPGDVELRVVKRKIRTEEPVVPHESIDTVSPYVKRCIESFTSDWVVIHRKYKGRISPIARDRLLQDTPRQDFEIKKMQMAVYHRTRRMICPIPEILREDLGQVWICGIRNMTLFCRVC</sequence>
<dbReference type="AlphaFoldDB" id="A0A4S2KV98"/>
<dbReference type="GO" id="GO:0007264">
    <property type="term" value="P:small GTPase-mediated signal transduction"/>
    <property type="evidence" value="ECO:0007669"/>
    <property type="project" value="InterPro"/>
</dbReference>
<dbReference type="PANTHER" id="PTHR23317:SF76">
    <property type="entry name" value="LD20667P"/>
    <property type="match status" value="1"/>
</dbReference>